<sequence length="106" mass="11821">MAYPTISAQQEINNRKILKDLQINKQLLEKGVVPGITSAVPNLNMPSFVQSQTQQQTEFTLNSSTLRPTQAWTQATNNSFGFFVPQDSLFGNTILPVLPRVDNQSK</sequence>
<dbReference type="GO" id="GO:0006281">
    <property type="term" value="P:DNA repair"/>
    <property type="evidence" value="ECO:0007669"/>
    <property type="project" value="InterPro"/>
</dbReference>
<dbReference type="PANTHER" id="PTHR31526:SF2">
    <property type="entry name" value="SOSS COMPLEX SUBUNIT C"/>
    <property type="match status" value="1"/>
</dbReference>
<reference evidence="2" key="1">
    <citation type="submission" date="2022-07" db="EMBL/GenBank/DDBJ databases">
        <authorList>
            <person name="Trinca V."/>
            <person name="Uliana J.V.C."/>
            <person name="Torres T.T."/>
            <person name="Ward R.J."/>
            <person name="Monesi N."/>
        </authorList>
    </citation>
    <scope>NUCLEOTIDE SEQUENCE</scope>
    <source>
        <strain evidence="2">HSMRA1968</strain>
        <tissue evidence="2">Whole embryos</tissue>
    </source>
</reference>
<gene>
    <name evidence="2" type="ORF">Bhyg_10429</name>
</gene>
<keyword evidence="3" id="KW-1185">Reference proteome</keyword>
<dbReference type="AlphaFoldDB" id="A0A9Q0RZA8"/>
<name>A0A9Q0RZA8_9DIPT</name>
<dbReference type="OrthoDB" id="419617at2759"/>
<comment type="similarity">
    <text evidence="1">Belongs to the SOSS-C family.</text>
</comment>
<proteinExistence type="inferred from homology"/>
<evidence type="ECO:0000313" key="2">
    <source>
        <dbReference type="EMBL" id="KAJ6637698.1"/>
    </source>
</evidence>
<evidence type="ECO:0000313" key="3">
    <source>
        <dbReference type="Proteomes" id="UP001151699"/>
    </source>
</evidence>
<protein>
    <submittedName>
        <fullName evidence="2">SOSS complex subunit C like</fullName>
    </submittedName>
</protein>
<dbReference type="Pfam" id="PF15925">
    <property type="entry name" value="SOSSC"/>
    <property type="match status" value="1"/>
</dbReference>
<comment type="caution">
    <text evidence="2">The sequence shown here is derived from an EMBL/GenBank/DDBJ whole genome shotgun (WGS) entry which is preliminary data.</text>
</comment>
<dbReference type="InterPro" id="IPR031821">
    <property type="entry name" value="SOSSC"/>
</dbReference>
<dbReference type="Proteomes" id="UP001151699">
    <property type="component" value="Chromosome X"/>
</dbReference>
<accession>A0A9Q0RZA8</accession>
<dbReference type="GO" id="GO:0005654">
    <property type="term" value="C:nucleoplasm"/>
    <property type="evidence" value="ECO:0007669"/>
    <property type="project" value="TreeGrafter"/>
</dbReference>
<evidence type="ECO:0000256" key="1">
    <source>
        <dbReference type="ARBA" id="ARBA00007829"/>
    </source>
</evidence>
<organism evidence="2 3">
    <name type="scientific">Pseudolycoriella hygida</name>
    <dbReference type="NCBI Taxonomy" id="35572"/>
    <lineage>
        <taxon>Eukaryota</taxon>
        <taxon>Metazoa</taxon>
        <taxon>Ecdysozoa</taxon>
        <taxon>Arthropoda</taxon>
        <taxon>Hexapoda</taxon>
        <taxon>Insecta</taxon>
        <taxon>Pterygota</taxon>
        <taxon>Neoptera</taxon>
        <taxon>Endopterygota</taxon>
        <taxon>Diptera</taxon>
        <taxon>Nematocera</taxon>
        <taxon>Sciaroidea</taxon>
        <taxon>Sciaridae</taxon>
        <taxon>Pseudolycoriella</taxon>
    </lineage>
</organism>
<dbReference type="EMBL" id="WJQU01000003">
    <property type="protein sequence ID" value="KAJ6637698.1"/>
    <property type="molecule type" value="Genomic_DNA"/>
</dbReference>
<dbReference type="GO" id="GO:0070876">
    <property type="term" value="C:SOSS complex"/>
    <property type="evidence" value="ECO:0007669"/>
    <property type="project" value="InterPro"/>
</dbReference>
<dbReference type="PANTHER" id="PTHR31526">
    <property type="entry name" value="SOSS COMPLEX SUBUNIT C"/>
    <property type="match status" value="1"/>
</dbReference>